<dbReference type="EMBL" id="SNRW01034126">
    <property type="protein sequence ID" value="KAA6355745.1"/>
    <property type="molecule type" value="Genomic_DNA"/>
</dbReference>
<protein>
    <submittedName>
        <fullName evidence="1">Uncharacterized protein</fullName>
    </submittedName>
</protein>
<proteinExistence type="predicted"/>
<evidence type="ECO:0000313" key="2">
    <source>
        <dbReference type="Proteomes" id="UP000324800"/>
    </source>
</evidence>
<dbReference type="Proteomes" id="UP000324800">
    <property type="component" value="Unassembled WGS sequence"/>
</dbReference>
<gene>
    <name evidence="1" type="ORF">EZS28_048728</name>
</gene>
<dbReference type="AlphaFoldDB" id="A0A5J4TE42"/>
<comment type="caution">
    <text evidence="1">The sequence shown here is derived from an EMBL/GenBank/DDBJ whole genome shotgun (WGS) entry which is preliminary data.</text>
</comment>
<name>A0A5J4TE42_9EUKA</name>
<feature type="non-terminal residue" evidence="1">
    <location>
        <position position="1"/>
    </location>
</feature>
<evidence type="ECO:0000313" key="1">
    <source>
        <dbReference type="EMBL" id="KAA6355745.1"/>
    </source>
</evidence>
<reference evidence="1 2" key="1">
    <citation type="submission" date="2019-03" db="EMBL/GenBank/DDBJ databases">
        <title>Single cell metagenomics reveals metabolic interactions within the superorganism composed of flagellate Streblomastix strix and complex community of Bacteroidetes bacteria on its surface.</title>
        <authorList>
            <person name="Treitli S.C."/>
            <person name="Kolisko M."/>
            <person name="Husnik F."/>
            <person name="Keeling P."/>
            <person name="Hampl V."/>
        </authorList>
    </citation>
    <scope>NUCLEOTIDE SEQUENCE [LARGE SCALE GENOMIC DNA]</scope>
    <source>
        <strain evidence="1">ST1C</strain>
    </source>
</reference>
<organism evidence="1 2">
    <name type="scientific">Streblomastix strix</name>
    <dbReference type="NCBI Taxonomy" id="222440"/>
    <lineage>
        <taxon>Eukaryota</taxon>
        <taxon>Metamonada</taxon>
        <taxon>Preaxostyla</taxon>
        <taxon>Oxymonadida</taxon>
        <taxon>Streblomastigidae</taxon>
        <taxon>Streblomastix</taxon>
    </lineage>
</organism>
<accession>A0A5J4TE42</accession>
<sequence length="328" mass="36988">PYIIASQKAVILQHSIDKVFIFPFPSALPNPIFGFCHVYVENRQDQRQQLNILHQLENISQEKQKSDKNSSFNLISQSEQFKLQFVHKLLLGGGQDILTIQDGQIHAQHYEDKSINGIIVIQPSQHKSVSNKQLQSEYYSKQNKHTTSVLTTNGGTPLVMHLETGNLFELEGNDDFVIPSGSIQNVINIPPKWQNQHQIQEDRMAFGVANGISGTGALQLGSVGYRLKEILHDDWICKNVTLFSSQHFAGRGIREYLLAQQENIIFTYKSEPPSPKNIIVNSPLNQLTPNQISPLNQQQSPKIMNNQKLQIFSNSNNSINNNSPQIAE</sequence>